<dbReference type="PROSITE" id="PS00697">
    <property type="entry name" value="DNA_LIGASE_A1"/>
    <property type="match status" value="1"/>
</dbReference>
<dbReference type="OrthoDB" id="206088at2759"/>
<evidence type="ECO:0000256" key="8">
    <source>
        <dbReference type="RuleBase" id="RU004196"/>
    </source>
</evidence>
<dbReference type="GO" id="GO:0005634">
    <property type="term" value="C:nucleus"/>
    <property type="evidence" value="ECO:0007669"/>
    <property type="project" value="TreeGrafter"/>
</dbReference>
<dbReference type="PROSITE" id="PS50160">
    <property type="entry name" value="DNA_LIGASE_A3"/>
    <property type="match status" value="1"/>
</dbReference>
<gene>
    <name evidence="11" type="ORF">L211DRAFT_836195</name>
</gene>
<dbReference type="InterPro" id="IPR012340">
    <property type="entry name" value="NA-bd_OB-fold"/>
</dbReference>
<keyword evidence="7" id="KW-0227">DNA damage</keyword>
<comment type="catalytic activity">
    <reaction evidence="6 7">
        <text>ATP + (deoxyribonucleotide)n-3'-hydroxyl + 5'-phospho-(deoxyribonucleotide)m = (deoxyribonucleotide)n+m + AMP + diphosphate.</text>
        <dbReference type="EC" id="6.5.1.1"/>
    </reaction>
</comment>
<feature type="region of interest" description="Disordered" evidence="9">
    <location>
        <begin position="665"/>
        <end position="702"/>
    </location>
</feature>
<dbReference type="Pfam" id="PF04675">
    <property type="entry name" value="DNA_ligase_A_N"/>
    <property type="match status" value="1"/>
</dbReference>
<evidence type="ECO:0000256" key="9">
    <source>
        <dbReference type="SAM" id="MobiDB-lite"/>
    </source>
</evidence>
<dbReference type="SUPFAM" id="SSF117018">
    <property type="entry name" value="ATP-dependent DNA ligase DNA-binding domain"/>
    <property type="match status" value="1"/>
</dbReference>
<dbReference type="CDD" id="cd07969">
    <property type="entry name" value="OBF_DNA_ligase_I"/>
    <property type="match status" value="1"/>
</dbReference>
<dbReference type="GO" id="GO:0071897">
    <property type="term" value="P:DNA biosynthetic process"/>
    <property type="evidence" value="ECO:0007669"/>
    <property type="project" value="InterPro"/>
</dbReference>
<dbReference type="NCBIfam" id="TIGR00574">
    <property type="entry name" value="dnl1"/>
    <property type="match status" value="1"/>
</dbReference>
<dbReference type="PANTHER" id="PTHR45674:SF9">
    <property type="entry name" value="DNA LIGASE 3"/>
    <property type="match status" value="1"/>
</dbReference>
<comment type="similarity">
    <text evidence="1 8">Belongs to the ATP-dependent DNA ligase family.</text>
</comment>
<accession>A0A3N4M5J1</accession>
<name>A0A3N4M5J1_9PEZI</name>
<dbReference type="SUPFAM" id="SSF50249">
    <property type="entry name" value="Nucleic acid-binding proteins"/>
    <property type="match status" value="1"/>
</dbReference>
<evidence type="ECO:0000256" key="1">
    <source>
        <dbReference type="ARBA" id="ARBA00007572"/>
    </source>
</evidence>
<dbReference type="SUPFAM" id="SSF56091">
    <property type="entry name" value="DNA ligase/mRNA capping enzyme, catalytic domain"/>
    <property type="match status" value="1"/>
</dbReference>
<evidence type="ECO:0000256" key="3">
    <source>
        <dbReference type="ARBA" id="ARBA00022705"/>
    </source>
</evidence>
<feature type="compositionally biased region" description="Basic residues" evidence="9">
    <location>
        <begin position="1"/>
        <end position="10"/>
    </location>
</feature>
<dbReference type="EC" id="6.5.1.1" evidence="7"/>
<dbReference type="PANTHER" id="PTHR45674">
    <property type="entry name" value="DNA LIGASE 1/3 FAMILY MEMBER"/>
    <property type="match status" value="1"/>
</dbReference>
<dbReference type="FunFam" id="3.30.470.30:FF:000018">
    <property type="entry name" value="DNA ligase"/>
    <property type="match status" value="1"/>
</dbReference>
<dbReference type="Pfam" id="PF01068">
    <property type="entry name" value="DNA_ligase_A_M"/>
    <property type="match status" value="1"/>
</dbReference>
<reference evidence="11 12" key="1">
    <citation type="journal article" date="2018" name="Nat. Ecol. Evol.">
        <title>Pezizomycetes genomes reveal the molecular basis of ectomycorrhizal truffle lifestyle.</title>
        <authorList>
            <person name="Murat C."/>
            <person name="Payen T."/>
            <person name="Noel B."/>
            <person name="Kuo A."/>
            <person name="Morin E."/>
            <person name="Chen J."/>
            <person name="Kohler A."/>
            <person name="Krizsan K."/>
            <person name="Balestrini R."/>
            <person name="Da Silva C."/>
            <person name="Montanini B."/>
            <person name="Hainaut M."/>
            <person name="Levati E."/>
            <person name="Barry K.W."/>
            <person name="Belfiori B."/>
            <person name="Cichocki N."/>
            <person name="Clum A."/>
            <person name="Dockter R.B."/>
            <person name="Fauchery L."/>
            <person name="Guy J."/>
            <person name="Iotti M."/>
            <person name="Le Tacon F."/>
            <person name="Lindquist E.A."/>
            <person name="Lipzen A."/>
            <person name="Malagnac F."/>
            <person name="Mello A."/>
            <person name="Molinier V."/>
            <person name="Miyauchi S."/>
            <person name="Poulain J."/>
            <person name="Riccioni C."/>
            <person name="Rubini A."/>
            <person name="Sitrit Y."/>
            <person name="Splivallo R."/>
            <person name="Traeger S."/>
            <person name="Wang M."/>
            <person name="Zifcakova L."/>
            <person name="Wipf D."/>
            <person name="Zambonelli A."/>
            <person name="Paolocci F."/>
            <person name="Nowrousian M."/>
            <person name="Ottonello S."/>
            <person name="Baldrian P."/>
            <person name="Spatafora J.W."/>
            <person name="Henrissat B."/>
            <person name="Nagy L.G."/>
            <person name="Aury J.M."/>
            <person name="Wincker P."/>
            <person name="Grigoriev I.V."/>
            <person name="Bonfante P."/>
            <person name="Martin F.M."/>
        </authorList>
    </citation>
    <scope>NUCLEOTIDE SEQUENCE [LARGE SCALE GENOMIC DNA]</scope>
    <source>
        <strain evidence="11 12">ATCC MYA-4762</strain>
    </source>
</reference>
<dbReference type="InterPro" id="IPR012309">
    <property type="entry name" value="DNA_ligase_ATP-dep_C"/>
</dbReference>
<dbReference type="InterPro" id="IPR036599">
    <property type="entry name" value="DNA_ligase_N_sf"/>
</dbReference>
<dbReference type="Gene3D" id="3.30.1490.70">
    <property type="match status" value="1"/>
</dbReference>
<evidence type="ECO:0000256" key="5">
    <source>
        <dbReference type="ARBA" id="ARBA00022840"/>
    </source>
</evidence>
<dbReference type="InterPro" id="IPR000977">
    <property type="entry name" value="DNA_ligase_ATP-dep"/>
</dbReference>
<dbReference type="GO" id="GO:0005524">
    <property type="term" value="F:ATP binding"/>
    <property type="evidence" value="ECO:0007669"/>
    <property type="project" value="UniProtKB-KW"/>
</dbReference>
<evidence type="ECO:0000313" key="11">
    <source>
        <dbReference type="EMBL" id="RPB25475.1"/>
    </source>
</evidence>
<evidence type="ECO:0000256" key="6">
    <source>
        <dbReference type="ARBA" id="ARBA00034003"/>
    </source>
</evidence>
<keyword evidence="4 7" id="KW-0547">Nucleotide-binding</keyword>
<keyword evidence="5 7" id="KW-0067">ATP-binding</keyword>
<evidence type="ECO:0000256" key="2">
    <source>
        <dbReference type="ARBA" id="ARBA00022598"/>
    </source>
</evidence>
<keyword evidence="7" id="KW-0233">DNA recombination</keyword>
<dbReference type="Gene3D" id="1.10.3260.10">
    <property type="entry name" value="DNA ligase, ATP-dependent, N-terminal domain"/>
    <property type="match status" value="1"/>
</dbReference>
<dbReference type="GO" id="GO:0003910">
    <property type="term" value="F:DNA ligase (ATP) activity"/>
    <property type="evidence" value="ECO:0007669"/>
    <property type="project" value="UniProtKB-EC"/>
</dbReference>
<keyword evidence="3" id="KW-0235">DNA replication</keyword>
<keyword evidence="7" id="KW-0234">DNA repair</keyword>
<dbReference type="CDD" id="cd07900">
    <property type="entry name" value="Adenylation_DNA_ligase_I_Euk"/>
    <property type="match status" value="1"/>
</dbReference>
<dbReference type="Gene3D" id="2.40.50.140">
    <property type="entry name" value="Nucleic acid-binding proteins"/>
    <property type="match status" value="1"/>
</dbReference>
<sequence>MASPTKRRKKNDGSGTTVAGVGAGAGVRTLDFFFGRKGAAAPVGVGYKETQHSEGIGVGGDCNTRLEEQQEKEQRLETDEELARRLHEEWNGVGSANGNVNVKGSGSGGTGDSVIAVVEEEVVVIREKDGSLDGKASSSQQKGLLSKTVVSTNVPPTTLAPFLDAEAAHTTIPLDQDPLKFTPELYTPLIHSFPHSRATYALLTRCFVLINSTRSRIKIVDTLTNLLRLLIISDPHSLLPAVWLATNSIGPSYENNELGLGGSILSKAILKVSGISKPALKALGNKYGDPGDVAFDAKARQRTLGMKKMVPLTIINVYDTLHKIAVAKGSGSQEVKQRHVERLLVNAKGEEVRYLTRTLIQHLRIGAVKTTMLIALSRAFLLSRPPTSTFPIHISASLSSLPKDSRIEIYSRAEETLKECYARRPNYNDIVPALLSGGLSALQDQVPLELHIPLRPMLGSITRDLEEMLARLDGREFACEYKYDGQRAQIHCDDKGRVSIFSRHLEDMTGKYPDLVALVPRIRGEGVMSFILEGEVVAVDAATGALKTFQTLAGRARKDVGIGEVQVIVCVFAFDLMYLNGEQLLERPFRERRELLRSRFLEVPRRFTWVKSIDATSADHEGVLEFFKSALDIKCEGIMVKVLDNHLKPGSTIAADTTQDFVNGGDLGDRADDFKPPPSAPEKGKSKPKPSSDSRRKPLLSTYTPDKRLDSWLKVKKDYNTHTSETIDLVPIAGWHGSGRKSKWWSPILLAAHNPSTGMFEPVCKCISGFTDAFYTALREKYDNSSGYNTRATRPSFYEPVGGAVGEPDVWFEAMEVWEVAFGDVTLSPVYPAARGMVSEERGLSLRFPRFVKVRKDKSVEEASDVGFLAGLWEKQMAVRERVKEEEGKELEVDEGGEEAMEDDLVEEDLKEMIDEEEEREGPGLELED</sequence>
<dbReference type="Proteomes" id="UP000267821">
    <property type="component" value="Unassembled WGS sequence"/>
</dbReference>
<feature type="compositionally biased region" description="Basic and acidic residues" evidence="9">
    <location>
        <begin position="682"/>
        <end position="696"/>
    </location>
</feature>
<dbReference type="InterPro" id="IPR012310">
    <property type="entry name" value="DNA_ligase_ATP-dep_cent"/>
</dbReference>
<evidence type="ECO:0000256" key="7">
    <source>
        <dbReference type="RuleBase" id="RU000617"/>
    </source>
</evidence>
<dbReference type="EMBL" id="ML121537">
    <property type="protein sequence ID" value="RPB25475.1"/>
    <property type="molecule type" value="Genomic_DNA"/>
</dbReference>
<feature type="region of interest" description="Disordered" evidence="9">
    <location>
        <begin position="1"/>
        <end position="22"/>
    </location>
</feature>
<keyword evidence="12" id="KW-1185">Reference proteome</keyword>
<keyword evidence="2 7" id="KW-0436">Ligase</keyword>
<dbReference type="InterPro" id="IPR016059">
    <property type="entry name" value="DNA_ligase_ATP-dep_CS"/>
</dbReference>
<dbReference type="InterPro" id="IPR012308">
    <property type="entry name" value="DNA_ligase_ATP-dep_N"/>
</dbReference>
<dbReference type="Pfam" id="PF04679">
    <property type="entry name" value="DNA_ligase_A_C"/>
    <property type="match status" value="1"/>
</dbReference>
<dbReference type="Gene3D" id="3.30.470.30">
    <property type="entry name" value="DNA ligase/mRNA capping enzyme"/>
    <property type="match status" value="1"/>
</dbReference>
<protein>
    <recommendedName>
        <fullName evidence="7">DNA ligase</fullName>
        <ecNumber evidence="7">6.5.1.1</ecNumber>
    </recommendedName>
</protein>
<dbReference type="InParanoid" id="A0A3N4M5J1"/>
<dbReference type="GO" id="GO:0006281">
    <property type="term" value="P:DNA repair"/>
    <property type="evidence" value="ECO:0007669"/>
    <property type="project" value="UniProtKB-KW"/>
</dbReference>
<evidence type="ECO:0000313" key="12">
    <source>
        <dbReference type="Proteomes" id="UP000267821"/>
    </source>
</evidence>
<dbReference type="InterPro" id="IPR050191">
    <property type="entry name" value="ATP-dep_DNA_ligase"/>
</dbReference>
<dbReference type="GO" id="GO:0006273">
    <property type="term" value="P:lagging strand elongation"/>
    <property type="evidence" value="ECO:0007669"/>
    <property type="project" value="TreeGrafter"/>
</dbReference>
<proteinExistence type="inferred from homology"/>
<dbReference type="GO" id="GO:0006310">
    <property type="term" value="P:DNA recombination"/>
    <property type="evidence" value="ECO:0007669"/>
    <property type="project" value="UniProtKB-KW"/>
</dbReference>
<dbReference type="GO" id="GO:0003677">
    <property type="term" value="F:DNA binding"/>
    <property type="evidence" value="ECO:0007669"/>
    <property type="project" value="InterPro"/>
</dbReference>
<dbReference type="AlphaFoldDB" id="A0A3N4M5J1"/>
<feature type="compositionally biased region" description="Acidic residues" evidence="9">
    <location>
        <begin position="892"/>
        <end position="929"/>
    </location>
</feature>
<dbReference type="STRING" id="1051890.A0A3N4M5J1"/>
<organism evidence="11 12">
    <name type="scientific">Terfezia boudieri ATCC MYA-4762</name>
    <dbReference type="NCBI Taxonomy" id="1051890"/>
    <lineage>
        <taxon>Eukaryota</taxon>
        <taxon>Fungi</taxon>
        <taxon>Dikarya</taxon>
        <taxon>Ascomycota</taxon>
        <taxon>Pezizomycotina</taxon>
        <taxon>Pezizomycetes</taxon>
        <taxon>Pezizales</taxon>
        <taxon>Pezizaceae</taxon>
        <taxon>Terfezia</taxon>
    </lineage>
</organism>
<feature type="domain" description="ATP-dependent DNA ligase family profile" evidence="10">
    <location>
        <begin position="562"/>
        <end position="754"/>
    </location>
</feature>
<evidence type="ECO:0000259" key="10">
    <source>
        <dbReference type="PROSITE" id="PS50160"/>
    </source>
</evidence>
<evidence type="ECO:0000256" key="4">
    <source>
        <dbReference type="ARBA" id="ARBA00022741"/>
    </source>
</evidence>
<feature type="region of interest" description="Disordered" evidence="9">
    <location>
        <begin position="884"/>
        <end position="929"/>
    </location>
</feature>